<dbReference type="GO" id="GO:0006970">
    <property type="term" value="P:response to osmotic stress"/>
    <property type="evidence" value="ECO:0007669"/>
    <property type="project" value="UniProtKB-ARBA"/>
</dbReference>
<evidence type="ECO:0000259" key="5">
    <source>
        <dbReference type="PROSITE" id="PS50893"/>
    </source>
</evidence>
<keyword evidence="3" id="KW-0547">Nucleotide-binding</keyword>
<evidence type="ECO:0000313" key="6">
    <source>
        <dbReference type="EMBL" id="RIH92711.1"/>
    </source>
</evidence>
<dbReference type="InterPro" id="IPR017871">
    <property type="entry name" value="ABC_transporter-like_CS"/>
</dbReference>
<dbReference type="SUPFAM" id="SSF52540">
    <property type="entry name" value="P-loop containing nucleoside triphosphate hydrolases"/>
    <property type="match status" value="1"/>
</dbReference>
<feature type="domain" description="ABC transporter" evidence="5">
    <location>
        <begin position="23"/>
        <end position="264"/>
    </location>
</feature>
<dbReference type="GO" id="GO:0016020">
    <property type="term" value="C:membrane"/>
    <property type="evidence" value="ECO:0007669"/>
    <property type="project" value="InterPro"/>
</dbReference>
<organism evidence="6 7">
    <name type="scientific">Meiothermus granaticius NBRC 107808</name>
    <dbReference type="NCBI Taxonomy" id="1227551"/>
    <lineage>
        <taxon>Bacteria</taxon>
        <taxon>Thermotogati</taxon>
        <taxon>Deinococcota</taxon>
        <taxon>Deinococci</taxon>
        <taxon>Thermales</taxon>
        <taxon>Thermaceae</taxon>
        <taxon>Meiothermus</taxon>
    </lineage>
</organism>
<accession>A0A399FD59</accession>
<dbReference type="SMART" id="SM00382">
    <property type="entry name" value="AAA"/>
    <property type="match status" value="1"/>
</dbReference>
<reference evidence="6 7" key="1">
    <citation type="submission" date="2018-08" db="EMBL/GenBank/DDBJ databases">
        <title>Meiothermus granaticius genome AF-68 sequencing project.</title>
        <authorList>
            <person name="Da Costa M.S."/>
            <person name="Albuquerque L."/>
            <person name="Raposo P."/>
            <person name="Froufe H.J.C."/>
            <person name="Barroso C.S."/>
            <person name="Egas C."/>
        </authorList>
    </citation>
    <scope>NUCLEOTIDE SEQUENCE [LARGE SCALE GENOMIC DNA]</scope>
    <source>
        <strain evidence="6 7">AF-68</strain>
    </source>
</reference>
<dbReference type="GO" id="GO:0031460">
    <property type="term" value="P:glycine betaine transport"/>
    <property type="evidence" value="ECO:0007669"/>
    <property type="project" value="InterPro"/>
</dbReference>
<dbReference type="GO" id="GO:0016887">
    <property type="term" value="F:ATP hydrolysis activity"/>
    <property type="evidence" value="ECO:0007669"/>
    <property type="project" value="InterPro"/>
</dbReference>
<gene>
    <name evidence="6" type="primary">proV</name>
    <name evidence="6" type="ORF">Mgrana_01373</name>
</gene>
<dbReference type="InterPro" id="IPR027417">
    <property type="entry name" value="P-loop_NTPase"/>
</dbReference>
<evidence type="ECO:0000256" key="3">
    <source>
        <dbReference type="ARBA" id="ARBA00022741"/>
    </source>
</evidence>
<evidence type="ECO:0000313" key="7">
    <source>
        <dbReference type="Proteomes" id="UP000266178"/>
    </source>
</evidence>
<comment type="caution">
    <text evidence="6">The sequence shown here is derived from an EMBL/GenBank/DDBJ whole genome shotgun (WGS) entry which is preliminary data.</text>
</comment>
<comment type="similarity">
    <text evidence="1">Belongs to the ABC transporter superfamily.</text>
</comment>
<dbReference type="PANTHER" id="PTHR43869">
    <property type="entry name" value="GLYCINE BETAINE/PROLINE BETAINE TRANSPORT SYSTEM ATP-BINDING PROTEIN PROV"/>
    <property type="match status" value="1"/>
</dbReference>
<dbReference type="InterPro" id="IPR005892">
    <property type="entry name" value="Gly-betaine_transp_ATP-bd"/>
</dbReference>
<dbReference type="GO" id="GO:0005524">
    <property type="term" value="F:ATP binding"/>
    <property type="evidence" value="ECO:0007669"/>
    <property type="project" value="UniProtKB-KW"/>
</dbReference>
<dbReference type="InterPro" id="IPR051921">
    <property type="entry name" value="ABC_osmolyte_uptake_ATP-bind"/>
</dbReference>
<keyword evidence="2" id="KW-0813">Transport</keyword>
<proteinExistence type="inferred from homology"/>
<dbReference type="EMBL" id="QWLB01000015">
    <property type="protein sequence ID" value="RIH92711.1"/>
    <property type="molecule type" value="Genomic_DNA"/>
</dbReference>
<evidence type="ECO:0000256" key="1">
    <source>
        <dbReference type="ARBA" id="ARBA00005417"/>
    </source>
</evidence>
<dbReference type="NCBIfam" id="TIGR01186">
    <property type="entry name" value="proV"/>
    <property type="match status" value="1"/>
</dbReference>
<dbReference type="InterPro" id="IPR003439">
    <property type="entry name" value="ABC_transporter-like_ATP-bd"/>
</dbReference>
<protein>
    <submittedName>
        <fullName evidence="6">Glycine betaine/proline betaine transport system ATP-binding protein ProV</fullName>
    </submittedName>
</protein>
<dbReference type="Proteomes" id="UP000266178">
    <property type="component" value="Unassembled WGS sequence"/>
</dbReference>
<dbReference type="Pfam" id="PF00005">
    <property type="entry name" value="ABC_tran"/>
    <property type="match status" value="1"/>
</dbReference>
<keyword evidence="7" id="KW-1185">Reference proteome</keyword>
<dbReference type="PANTHER" id="PTHR43869:SF1">
    <property type="entry name" value="GLYCINE BETAINE_PROLINE BETAINE TRANSPORT SYSTEM ATP-BINDING PROTEIN PROV"/>
    <property type="match status" value="1"/>
</dbReference>
<dbReference type="OrthoDB" id="9802264at2"/>
<dbReference type="FunFam" id="3.40.50.300:FF:000201">
    <property type="entry name" value="Glycine betaine/L-proline ABC transporter ATP-binding protein"/>
    <property type="match status" value="1"/>
</dbReference>
<keyword evidence="4 6" id="KW-0067">ATP-binding</keyword>
<dbReference type="RefSeq" id="WP_119356873.1">
    <property type="nucleotide sequence ID" value="NZ_BJXM01000014.1"/>
</dbReference>
<dbReference type="PROSITE" id="PS50893">
    <property type="entry name" value="ABC_TRANSPORTER_2"/>
    <property type="match status" value="1"/>
</dbReference>
<dbReference type="InterPro" id="IPR003593">
    <property type="entry name" value="AAA+_ATPase"/>
</dbReference>
<evidence type="ECO:0000256" key="4">
    <source>
        <dbReference type="ARBA" id="ARBA00022840"/>
    </source>
</evidence>
<dbReference type="AlphaFoldDB" id="A0A399FD59"/>
<sequence length="282" mass="30902">MNKIEVRQVYKVFGAQEKAGLALALQGLGKDKVLYQTSCTLALQDVTLSIPAGQVFVIMGLSGSGKSTLIRLFNGLIRPSAGEILLDGQDVARLDARGLRELRRHKVSMVFQGFGLLPHKTTLENAAFALLTRGEPKDKALEAGRLWLDRVGLKGYEAKYPDELSGGMRQRVGLARALAADPEVLLMDEAFSALDPLIRTDMQDQLLQLQKDLHKTIIFVTHDLDEALRIGNQIAILYHGRLVQVGSPQEILTRPANDYVRRFVEKRAGQPQAAPAEGPASG</sequence>
<dbReference type="Gene3D" id="3.40.50.300">
    <property type="entry name" value="P-loop containing nucleotide triphosphate hydrolases"/>
    <property type="match status" value="1"/>
</dbReference>
<name>A0A399FD59_9DEIN</name>
<dbReference type="PROSITE" id="PS00211">
    <property type="entry name" value="ABC_TRANSPORTER_1"/>
    <property type="match status" value="1"/>
</dbReference>
<evidence type="ECO:0000256" key="2">
    <source>
        <dbReference type="ARBA" id="ARBA00022448"/>
    </source>
</evidence>